<proteinExistence type="predicted"/>
<reference evidence="4 5" key="1">
    <citation type="submission" date="2024-06" db="EMBL/GenBank/DDBJ databases">
        <authorList>
            <person name="Bataeva Y.V."/>
            <person name="Grigorian L.N."/>
            <person name="Solomentsev V.I."/>
        </authorList>
    </citation>
    <scope>NUCLEOTIDE SEQUENCE [LARGE SCALE GENOMIC DNA]</scope>
    <source>
        <strain evidence="5">SCPM-O-B-12605 (RCAM04882)</strain>
    </source>
</reference>
<dbReference type="RefSeq" id="WP_344180957.1">
    <property type="nucleotide sequence ID" value="NZ_JBEQNA010000013.1"/>
</dbReference>
<evidence type="ECO:0000256" key="1">
    <source>
        <dbReference type="ARBA" id="ARBA00023125"/>
    </source>
</evidence>
<dbReference type="Pfam" id="PF17940">
    <property type="entry name" value="TetR_C_31"/>
    <property type="match status" value="1"/>
</dbReference>
<dbReference type="PANTHER" id="PTHR30055:SF226">
    <property type="entry name" value="HTH-TYPE TRANSCRIPTIONAL REGULATOR PKSA"/>
    <property type="match status" value="1"/>
</dbReference>
<dbReference type="InterPro" id="IPR001647">
    <property type="entry name" value="HTH_TetR"/>
</dbReference>
<keyword evidence="1 2" id="KW-0238">DNA-binding</keyword>
<dbReference type="InterPro" id="IPR050109">
    <property type="entry name" value="HTH-type_TetR-like_transc_reg"/>
</dbReference>
<dbReference type="PANTHER" id="PTHR30055">
    <property type="entry name" value="HTH-TYPE TRANSCRIPTIONAL REGULATOR RUTR"/>
    <property type="match status" value="1"/>
</dbReference>
<keyword evidence="5" id="KW-1185">Reference proteome</keyword>
<accession>A0ABV2A260</accession>
<evidence type="ECO:0000313" key="4">
    <source>
        <dbReference type="EMBL" id="MES0836925.1"/>
    </source>
</evidence>
<feature type="domain" description="HTH tetR-type" evidence="3">
    <location>
        <begin position="11"/>
        <end position="71"/>
    </location>
</feature>
<dbReference type="InterPro" id="IPR009057">
    <property type="entry name" value="Homeodomain-like_sf"/>
</dbReference>
<evidence type="ECO:0000259" key="3">
    <source>
        <dbReference type="PROSITE" id="PS50977"/>
    </source>
</evidence>
<dbReference type="PRINTS" id="PR00455">
    <property type="entry name" value="HTHTETR"/>
</dbReference>
<feature type="DNA-binding region" description="H-T-H motif" evidence="2">
    <location>
        <begin position="34"/>
        <end position="53"/>
    </location>
</feature>
<comment type="caution">
    <text evidence="4">The sequence shown here is derived from an EMBL/GenBank/DDBJ whole genome shotgun (WGS) entry which is preliminary data.</text>
</comment>
<dbReference type="Pfam" id="PF00440">
    <property type="entry name" value="TetR_N"/>
    <property type="match status" value="1"/>
</dbReference>
<dbReference type="EMBL" id="JBEQNB010000014">
    <property type="protein sequence ID" value="MES0836925.1"/>
    <property type="molecule type" value="Genomic_DNA"/>
</dbReference>
<protein>
    <submittedName>
        <fullName evidence="4">TetR family transcriptional regulator</fullName>
    </submittedName>
</protein>
<name>A0ABV2A260_9ACTN</name>
<evidence type="ECO:0000313" key="5">
    <source>
        <dbReference type="Proteomes" id="UP001432401"/>
    </source>
</evidence>
<sequence length="187" mass="20383">MGGSRRVGNDPQRKERILAAALEVIAERGVHRTTHRAIAQRASVPLGSLTYHFDGLTEILEQAFAHLARTMARYYGDRMAAANSRAEACEAVVDLICGPGYATPGQFVLLFEMYSYANHNDAVREAARAWMGVSRGFLSAHFSPEACRALDALVEGWSLHRHFERDGGGPDRALVSATVTAVAERLG</sequence>
<dbReference type="Proteomes" id="UP001432401">
    <property type="component" value="Unassembled WGS sequence"/>
</dbReference>
<organism evidence="4 5">
    <name type="scientific">Nocardiopsis tropica</name>
    <dbReference type="NCBI Taxonomy" id="109330"/>
    <lineage>
        <taxon>Bacteria</taxon>
        <taxon>Bacillati</taxon>
        <taxon>Actinomycetota</taxon>
        <taxon>Actinomycetes</taxon>
        <taxon>Streptosporangiales</taxon>
        <taxon>Nocardiopsidaceae</taxon>
        <taxon>Nocardiopsis</taxon>
    </lineage>
</organism>
<dbReference type="Gene3D" id="1.10.357.10">
    <property type="entry name" value="Tetracycline Repressor, domain 2"/>
    <property type="match status" value="1"/>
</dbReference>
<dbReference type="SUPFAM" id="SSF46689">
    <property type="entry name" value="Homeodomain-like"/>
    <property type="match status" value="1"/>
</dbReference>
<gene>
    <name evidence="4" type="ORF">ABUK86_24325</name>
</gene>
<evidence type="ECO:0000256" key="2">
    <source>
        <dbReference type="PROSITE-ProRule" id="PRU00335"/>
    </source>
</evidence>
<dbReference type="InterPro" id="IPR041583">
    <property type="entry name" value="TetR_C_31"/>
</dbReference>
<dbReference type="PROSITE" id="PS50977">
    <property type="entry name" value="HTH_TETR_2"/>
    <property type="match status" value="1"/>
</dbReference>